<keyword evidence="1" id="KW-0547">Nucleotide-binding</keyword>
<dbReference type="Gene3D" id="3.40.50.300">
    <property type="entry name" value="P-loop containing nucleotide triphosphate hydrolases"/>
    <property type="match status" value="1"/>
</dbReference>
<dbReference type="GO" id="GO:0016887">
    <property type="term" value="F:ATP hydrolysis activity"/>
    <property type="evidence" value="ECO:0007669"/>
    <property type="project" value="InterPro"/>
</dbReference>
<evidence type="ECO:0000259" key="3">
    <source>
        <dbReference type="PROSITE" id="PS50893"/>
    </source>
</evidence>
<reference evidence="4" key="2">
    <citation type="submission" date="2020-09" db="EMBL/GenBank/DDBJ databases">
        <authorList>
            <person name="Sun Q."/>
            <person name="Kim S."/>
        </authorList>
    </citation>
    <scope>NUCLEOTIDE SEQUENCE</scope>
    <source>
        <strain evidence="4">KCTC 32255</strain>
    </source>
</reference>
<gene>
    <name evidence="4" type="ORF">GCM10011614_18020</name>
</gene>
<dbReference type="PROSITE" id="PS50893">
    <property type="entry name" value="ABC_TRANSPORTER_2"/>
    <property type="match status" value="1"/>
</dbReference>
<dbReference type="RefSeq" id="WP_189620861.1">
    <property type="nucleotide sequence ID" value="NZ_BMZA01000005.1"/>
</dbReference>
<dbReference type="InterPro" id="IPR003593">
    <property type="entry name" value="AAA+_ATPase"/>
</dbReference>
<dbReference type="InterPro" id="IPR027417">
    <property type="entry name" value="P-loop_NTPase"/>
</dbReference>
<dbReference type="EMBL" id="BMZA01000005">
    <property type="protein sequence ID" value="GGZ03480.1"/>
    <property type="molecule type" value="Genomic_DNA"/>
</dbReference>
<keyword evidence="2" id="KW-0067">ATP-binding</keyword>
<dbReference type="AlphaFoldDB" id="A0A918PFY5"/>
<dbReference type="Proteomes" id="UP000648075">
    <property type="component" value="Unassembled WGS sequence"/>
</dbReference>
<dbReference type="GO" id="GO:0005524">
    <property type="term" value="F:ATP binding"/>
    <property type="evidence" value="ECO:0007669"/>
    <property type="project" value="UniProtKB-KW"/>
</dbReference>
<dbReference type="PANTHER" id="PTHR43514">
    <property type="entry name" value="ABC TRANSPORTER I FAMILY MEMBER 10"/>
    <property type="match status" value="1"/>
</dbReference>
<proteinExistence type="predicted"/>
<dbReference type="SUPFAM" id="SSF52540">
    <property type="entry name" value="P-loop containing nucleoside triphosphate hydrolases"/>
    <property type="match status" value="1"/>
</dbReference>
<sequence>MSLRVSLSGRIGRSFHLDVDFGIAAQGVTALLGPSGSGKTTVLRAIAGLERVPGTIRFGDEAWQDGRHFVPAHKRPVGYVFQGGGLLPHLTVGRNLIYAARRAPPGAFGCDDVVARTGIGGLMDRIPARLSGGEMQRASIACALLRQPSLLLMDEPLSALDSEARGQFLGHFESLLATLPIPVIYVTHDETEARRLAIGCVRMRAGALDPGGGPLR</sequence>
<dbReference type="PANTHER" id="PTHR43514:SF10">
    <property type="entry name" value="MOLYBDENUM IMPORT ATP-BINDING PROTEIN MODC 2"/>
    <property type="match status" value="1"/>
</dbReference>
<reference evidence="4" key="1">
    <citation type="journal article" date="2014" name="Int. J. Syst. Evol. Microbiol.">
        <title>Complete genome sequence of Corynebacterium casei LMG S-19264T (=DSM 44701T), isolated from a smear-ripened cheese.</title>
        <authorList>
            <consortium name="US DOE Joint Genome Institute (JGI-PGF)"/>
            <person name="Walter F."/>
            <person name="Albersmeier A."/>
            <person name="Kalinowski J."/>
            <person name="Ruckert C."/>
        </authorList>
    </citation>
    <scope>NUCLEOTIDE SEQUENCE</scope>
    <source>
        <strain evidence="4">KCTC 32255</strain>
    </source>
</reference>
<evidence type="ECO:0000256" key="1">
    <source>
        <dbReference type="ARBA" id="ARBA00022741"/>
    </source>
</evidence>
<dbReference type="InterPro" id="IPR017871">
    <property type="entry name" value="ABC_transporter-like_CS"/>
</dbReference>
<evidence type="ECO:0000313" key="5">
    <source>
        <dbReference type="Proteomes" id="UP000648075"/>
    </source>
</evidence>
<name>A0A918PFY5_9SPHN</name>
<dbReference type="Pfam" id="PF00005">
    <property type="entry name" value="ABC_tran"/>
    <property type="match status" value="1"/>
</dbReference>
<keyword evidence="5" id="KW-1185">Reference proteome</keyword>
<dbReference type="PROSITE" id="PS00211">
    <property type="entry name" value="ABC_TRANSPORTER_1"/>
    <property type="match status" value="1"/>
</dbReference>
<dbReference type="InterPro" id="IPR003439">
    <property type="entry name" value="ABC_transporter-like_ATP-bd"/>
</dbReference>
<organism evidence="4 5">
    <name type="scientific">Novosphingobium colocasiae</name>
    <dbReference type="NCBI Taxonomy" id="1256513"/>
    <lineage>
        <taxon>Bacteria</taxon>
        <taxon>Pseudomonadati</taxon>
        <taxon>Pseudomonadota</taxon>
        <taxon>Alphaproteobacteria</taxon>
        <taxon>Sphingomonadales</taxon>
        <taxon>Sphingomonadaceae</taxon>
        <taxon>Novosphingobium</taxon>
    </lineage>
</organism>
<protein>
    <recommendedName>
        <fullName evidence="3">ABC transporter domain-containing protein</fullName>
    </recommendedName>
</protein>
<dbReference type="SMART" id="SM00382">
    <property type="entry name" value="AAA"/>
    <property type="match status" value="1"/>
</dbReference>
<feature type="domain" description="ABC transporter" evidence="3">
    <location>
        <begin position="1"/>
        <end position="215"/>
    </location>
</feature>
<dbReference type="InterPro" id="IPR050334">
    <property type="entry name" value="Molybdenum_import_ModC"/>
</dbReference>
<evidence type="ECO:0000256" key="2">
    <source>
        <dbReference type="ARBA" id="ARBA00022840"/>
    </source>
</evidence>
<evidence type="ECO:0000313" key="4">
    <source>
        <dbReference type="EMBL" id="GGZ03480.1"/>
    </source>
</evidence>
<comment type="caution">
    <text evidence="4">The sequence shown here is derived from an EMBL/GenBank/DDBJ whole genome shotgun (WGS) entry which is preliminary data.</text>
</comment>
<accession>A0A918PFY5</accession>